<reference evidence="1 2" key="1">
    <citation type="journal article" date="2023" name="Sci. Data">
        <title>Genome assembly of the Korean intertidal mud-creeper Batillaria attramentaria.</title>
        <authorList>
            <person name="Patra A.K."/>
            <person name="Ho P.T."/>
            <person name="Jun S."/>
            <person name="Lee S.J."/>
            <person name="Kim Y."/>
            <person name="Won Y.J."/>
        </authorList>
    </citation>
    <scope>NUCLEOTIDE SEQUENCE [LARGE SCALE GENOMIC DNA]</scope>
    <source>
        <strain evidence="1">Wonlab-2016</strain>
    </source>
</reference>
<keyword evidence="2" id="KW-1185">Reference proteome</keyword>
<protein>
    <submittedName>
        <fullName evidence="1">Uncharacterized protein</fullName>
    </submittedName>
</protein>
<dbReference type="Proteomes" id="UP001519460">
    <property type="component" value="Unassembled WGS sequence"/>
</dbReference>
<comment type="caution">
    <text evidence="1">The sequence shown here is derived from an EMBL/GenBank/DDBJ whole genome shotgun (WGS) entry which is preliminary data.</text>
</comment>
<organism evidence="1 2">
    <name type="scientific">Batillaria attramentaria</name>
    <dbReference type="NCBI Taxonomy" id="370345"/>
    <lineage>
        <taxon>Eukaryota</taxon>
        <taxon>Metazoa</taxon>
        <taxon>Spiralia</taxon>
        <taxon>Lophotrochozoa</taxon>
        <taxon>Mollusca</taxon>
        <taxon>Gastropoda</taxon>
        <taxon>Caenogastropoda</taxon>
        <taxon>Sorbeoconcha</taxon>
        <taxon>Cerithioidea</taxon>
        <taxon>Batillariidae</taxon>
        <taxon>Batillaria</taxon>
    </lineage>
</organism>
<proteinExistence type="predicted"/>
<name>A0ABD0LH90_9CAEN</name>
<dbReference type="EMBL" id="JACVVK020000048">
    <property type="protein sequence ID" value="KAK7498815.1"/>
    <property type="molecule type" value="Genomic_DNA"/>
</dbReference>
<accession>A0ABD0LH90</accession>
<evidence type="ECO:0000313" key="1">
    <source>
        <dbReference type="EMBL" id="KAK7498815.1"/>
    </source>
</evidence>
<gene>
    <name evidence="1" type="ORF">BaRGS_00009907</name>
</gene>
<evidence type="ECO:0000313" key="2">
    <source>
        <dbReference type="Proteomes" id="UP001519460"/>
    </source>
</evidence>
<dbReference type="AlphaFoldDB" id="A0ABD0LH90"/>
<sequence>MGSSPCLTKRGFPYFAVFCASSTTPQLPVSNAGKTKEKTTRRIITTGQRSVAVVHDQDLLHQGLAETCSCTLSLQPAEIQLD</sequence>